<name>A0A835TYM0_9PASS</name>
<evidence type="ECO:0008006" key="15">
    <source>
        <dbReference type="Google" id="ProtNLM"/>
    </source>
</evidence>
<evidence type="ECO:0000256" key="3">
    <source>
        <dbReference type="ARBA" id="ARBA00008295"/>
    </source>
</evidence>
<dbReference type="EMBL" id="JADDUC010000021">
    <property type="protein sequence ID" value="KAG0125392.1"/>
    <property type="molecule type" value="Genomic_DNA"/>
</dbReference>
<dbReference type="GO" id="GO:0005923">
    <property type="term" value="C:bicellular tight junction"/>
    <property type="evidence" value="ECO:0007669"/>
    <property type="project" value="UniProtKB-SubCell"/>
</dbReference>
<keyword evidence="4" id="KW-0796">Tight junction</keyword>
<dbReference type="GO" id="GO:0005886">
    <property type="term" value="C:plasma membrane"/>
    <property type="evidence" value="ECO:0007669"/>
    <property type="project" value="UniProtKB-SubCell"/>
</dbReference>
<evidence type="ECO:0000256" key="10">
    <source>
        <dbReference type="SAM" id="MobiDB-lite"/>
    </source>
</evidence>
<evidence type="ECO:0000313" key="14">
    <source>
        <dbReference type="Proteomes" id="UP000618051"/>
    </source>
</evidence>
<evidence type="ECO:0000256" key="2">
    <source>
        <dbReference type="ARBA" id="ARBA00004651"/>
    </source>
</evidence>
<reference evidence="13 14" key="2">
    <citation type="journal article" date="2021" name="J. Hered.">
        <title>Feather Gene Expression Elucidates the Developmental Basis of Plumage Iridescence in African Starlings.</title>
        <authorList>
            <person name="Rubenstein D.R."/>
            <person name="Corvelo A."/>
            <person name="MacManes M.D."/>
            <person name="Maia R."/>
            <person name="Narzisi G."/>
            <person name="Rousaki A."/>
            <person name="Vandenabeele P."/>
            <person name="Shawkey M.D."/>
            <person name="Solomon J."/>
        </authorList>
    </citation>
    <scope>NUCLEOTIDE SEQUENCE [LARGE SCALE GENOMIC DNA]</scope>
    <source>
        <strain evidence="13">SS15</strain>
    </source>
</reference>
<comment type="caution">
    <text evidence="12">The sequence shown here is derived from an EMBL/GenBank/DDBJ whole genome shotgun (WGS) entry which is preliminary data.</text>
</comment>
<gene>
    <name evidence="13" type="ORF">IHE44_0005285</name>
    <name evidence="12" type="ORF">IHE44_005373</name>
</gene>
<comment type="similarity">
    <text evidence="3">Belongs to the claudin family.</text>
</comment>
<evidence type="ECO:0000256" key="8">
    <source>
        <dbReference type="ARBA" id="ARBA00022989"/>
    </source>
</evidence>
<feature type="non-terminal residue" evidence="12">
    <location>
        <position position="1"/>
    </location>
</feature>
<keyword evidence="8 11" id="KW-1133">Transmembrane helix</keyword>
<keyword evidence="9 11" id="KW-0472">Membrane</keyword>
<feature type="transmembrane region" description="Helical" evidence="11">
    <location>
        <begin position="224"/>
        <end position="246"/>
    </location>
</feature>
<proteinExistence type="inferred from homology"/>
<evidence type="ECO:0000256" key="1">
    <source>
        <dbReference type="ARBA" id="ARBA00004435"/>
    </source>
</evidence>
<organism evidence="12">
    <name type="scientific">Lamprotornis superbus</name>
    <dbReference type="NCBI Taxonomy" id="245042"/>
    <lineage>
        <taxon>Eukaryota</taxon>
        <taxon>Metazoa</taxon>
        <taxon>Chordata</taxon>
        <taxon>Craniata</taxon>
        <taxon>Vertebrata</taxon>
        <taxon>Euteleostomi</taxon>
        <taxon>Archelosauria</taxon>
        <taxon>Archosauria</taxon>
        <taxon>Dinosauria</taxon>
        <taxon>Saurischia</taxon>
        <taxon>Theropoda</taxon>
        <taxon>Coelurosauria</taxon>
        <taxon>Aves</taxon>
        <taxon>Neognathae</taxon>
        <taxon>Neoaves</taxon>
        <taxon>Telluraves</taxon>
        <taxon>Australaves</taxon>
        <taxon>Passeriformes</taxon>
        <taxon>Sturnidae</taxon>
        <taxon>Lamprotornis</taxon>
    </lineage>
</organism>
<sequence>ESEKATANLCIEHFAMAMLFPCGENKICNKLIKAIFKGDDQPPEGCTKILPVQESTGCISLADAGAAISGASNLYERQIISDEQDAAFGQQAWVNAAVLSIHSPGQAVGSGRQTIPEELQGRRRNWSCRRSVPGLGGGVQMPLRKSKPGPKLGLREVQESGRCGDPPGRRAVPRQEGSVGPGPHSPELMVARDGQRAAGAPRGRAGPHPGMGQPQQRQCPRNMLGIQIIAFIFCFCGLGAAIAATASNEWKVTSRASSVITATWVFQGLWMNCAGNALGAFHCRPHLTIFKVEGYPTESISSNSNSIMLVQVTLATFPENSTSRAGKD</sequence>
<evidence type="ECO:0000256" key="9">
    <source>
        <dbReference type="ARBA" id="ARBA00023136"/>
    </source>
</evidence>
<keyword evidence="7" id="KW-0965">Cell junction</keyword>
<keyword evidence="14" id="KW-1185">Reference proteome</keyword>
<evidence type="ECO:0000256" key="7">
    <source>
        <dbReference type="ARBA" id="ARBA00022949"/>
    </source>
</evidence>
<evidence type="ECO:0000256" key="6">
    <source>
        <dbReference type="ARBA" id="ARBA00022692"/>
    </source>
</evidence>
<reference evidence="13" key="3">
    <citation type="submission" date="2022-01" db="EMBL/GenBank/DDBJ databases">
        <authorList>
            <person name="Rubenstein D.R."/>
        </authorList>
    </citation>
    <scope>NUCLEOTIDE SEQUENCE</scope>
    <source>
        <strain evidence="13">SS15</strain>
        <tissue evidence="13">Liver</tissue>
    </source>
</reference>
<dbReference type="InterPro" id="IPR006187">
    <property type="entry name" value="Claudin"/>
</dbReference>
<comment type="subcellular location">
    <subcellularLocation>
        <location evidence="1">Cell junction</location>
        <location evidence="1">Tight junction</location>
    </subcellularLocation>
    <subcellularLocation>
        <location evidence="2">Cell membrane</location>
        <topology evidence="2">Multi-pass membrane protein</topology>
    </subcellularLocation>
</comment>
<dbReference type="PANTHER" id="PTHR12002">
    <property type="entry name" value="CLAUDIN"/>
    <property type="match status" value="1"/>
</dbReference>
<keyword evidence="5" id="KW-1003">Cell membrane</keyword>
<evidence type="ECO:0000313" key="12">
    <source>
        <dbReference type="EMBL" id="KAG0125392.1"/>
    </source>
</evidence>
<dbReference type="AlphaFoldDB" id="A0A835TYM0"/>
<keyword evidence="6 11" id="KW-0812">Transmembrane</keyword>
<evidence type="ECO:0000256" key="5">
    <source>
        <dbReference type="ARBA" id="ARBA00022475"/>
    </source>
</evidence>
<dbReference type="Gene3D" id="1.20.140.150">
    <property type="match status" value="1"/>
</dbReference>
<feature type="compositionally biased region" description="Low complexity" evidence="10">
    <location>
        <begin position="196"/>
        <end position="210"/>
    </location>
</feature>
<accession>A0A835TYM0</accession>
<feature type="region of interest" description="Disordered" evidence="10">
    <location>
        <begin position="128"/>
        <end position="218"/>
    </location>
</feature>
<dbReference type="GO" id="GO:0005198">
    <property type="term" value="F:structural molecule activity"/>
    <property type="evidence" value="ECO:0007669"/>
    <property type="project" value="InterPro"/>
</dbReference>
<protein>
    <recommendedName>
        <fullName evidence="15">Claudin</fullName>
    </recommendedName>
</protein>
<dbReference type="PROSITE" id="PS01346">
    <property type="entry name" value="CLAUDIN"/>
    <property type="match status" value="1"/>
</dbReference>
<reference evidence="12" key="1">
    <citation type="submission" date="2020-10" db="EMBL/GenBank/DDBJ databases">
        <title>Feather gene expression reveals the developmental basis of iridescence in African starlings.</title>
        <authorList>
            <person name="Rubenstein D.R."/>
        </authorList>
    </citation>
    <scope>NUCLEOTIDE SEQUENCE</scope>
    <source>
        <strain evidence="12">SS15</strain>
        <tissue evidence="12">Liver</tissue>
    </source>
</reference>
<dbReference type="Proteomes" id="UP000618051">
    <property type="component" value="Unassembled WGS sequence"/>
</dbReference>
<dbReference type="OrthoDB" id="9936647at2759"/>
<dbReference type="EMBL" id="JADDUC020000002">
    <property type="protein sequence ID" value="KAI1241792.1"/>
    <property type="molecule type" value="Genomic_DNA"/>
</dbReference>
<evidence type="ECO:0000313" key="13">
    <source>
        <dbReference type="EMBL" id="KAI1241792.1"/>
    </source>
</evidence>
<evidence type="ECO:0000256" key="11">
    <source>
        <dbReference type="SAM" id="Phobius"/>
    </source>
</evidence>
<dbReference type="InterPro" id="IPR017974">
    <property type="entry name" value="Claudin_CS"/>
</dbReference>
<evidence type="ECO:0000256" key="4">
    <source>
        <dbReference type="ARBA" id="ARBA00022427"/>
    </source>
</evidence>